<dbReference type="InterPro" id="IPR050097">
    <property type="entry name" value="Ferredoxin-NADP_redctase_2"/>
</dbReference>
<feature type="domain" description="FAD/NAD(P)-binding" evidence="4">
    <location>
        <begin position="3"/>
        <end position="287"/>
    </location>
</feature>
<dbReference type="OrthoDB" id="7777654at2759"/>
<dbReference type="GO" id="GO:0016491">
    <property type="term" value="F:oxidoreductase activity"/>
    <property type="evidence" value="ECO:0007669"/>
    <property type="project" value="UniProtKB-KW"/>
</dbReference>
<dbReference type="AlphaFoldDB" id="A0A9W4X4Y6"/>
<dbReference type="PANTHER" id="PTHR48105">
    <property type="entry name" value="THIOREDOXIN REDUCTASE 1-RELATED-RELATED"/>
    <property type="match status" value="1"/>
</dbReference>
<dbReference type="PRINTS" id="PR00469">
    <property type="entry name" value="PNDRDTASEII"/>
</dbReference>
<evidence type="ECO:0000313" key="6">
    <source>
        <dbReference type="Proteomes" id="UP001153678"/>
    </source>
</evidence>
<comment type="caution">
    <text evidence="5">The sequence shown here is derived from an EMBL/GenBank/DDBJ whole genome shotgun (WGS) entry which is preliminary data.</text>
</comment>
<keyword evidence="2" id="KW-0285">Flavoprotein</keyword>
<keyword evidence="3" id="KW-0560">Oxidoreductase</keyword>
<dbReference type="GO" id="GO:0097237">
    <property type="term" value="P:cellular response to toxic substance"/>
    <property type="evidence" value="ECO:0007669"/>
    <property type="project" value="UniProtKB-ARBA"/>
</dbReference>
<dbReference type="Pfam" id="PF07992">
    <property type="entry name" value="Pyr_redox_2"/>
    <property type="match status" value="1"/>
</dbReference>
<reference evidence="5" key="1">
    <citation type="submission" date="2022-08" db="EMBL/GenBank/DDBJ databases">
        <authorList>
            <person name="Kallberg Y."/>
            <person name="Tangrot J."/>
            <person name="Rosling A."/>
        </authorList>
    </citation>
    <scope>NUCLEOTIDE SEQUENCE</scope>
    <source>
        <strain evidence="5">Wild A</strain>
    </source>
</reference>
<gene>
    <name evidence="5" type="ORF">FWILDA_LOCUS17031</name>
</gene>
<name>A0A9W4X4Y6_9GLOM</name>
<dbReference type="SUPFAM" id="SSF51905">
    <property type="entry name" value="FAD/NAD(P)-binding domain"/>
    <property type="match status" value="1"/>
</dbReference>
<evidence type="ECO:0000256" key="1">
    <source>
        <dbReference type="ARBA" id="ARBA00009333"/>
    </source>
</evidence>
<dbReference type="Gene3D" id="3.50.50.60">
    <property type="entry name" value="FAD/NAD(P)-binding domain"/>
    <property type="match status" value="2"/>
</dbReference>
<accession>A0A9W4X4Y6</accession>
<dbReference type="PRINTS" id="PR00368">
    <property type="entry name" value="FADPNR"/>
</dbReference>
<evidence type="ECO:0000259" key="4">
    <source>
        <dbReference type="Pfam" id="PF07992"/>
    </source>
</evidence>
<comment type="similarity">
    <text evidence="1">Belongs to the class-II pyridine nucleotide-disulfide oxidoreductase family.</text>
</comment>
<dbReference type="EMBL" id="CAMKVN010012327">
    <property type="protein sequence ID" value="CAI2195348.1"/>
    <property type="molecule type" value="Genomic_DNA"/>
</dbReference>
<dbReference type="InterPro" id="IPR023753">
    <property type="entry name" value="FAD/NAD-binding_dom"/>
</dbReference>
<organism evidence="5 6">
    <name type="scientific">Funneliformis geosporum</name>
    <dbReference type="NCBI Taxonomy" id="1117311"/>
    <lineage>
        <taxon>Eukaryota</taxon>
        <taxon>Fungi</taxon>
        <taxon>Fungi incertae sedis</taxon>
        <taxon>Mucoromycota</taxon>
        <taxon>Glomeromycotina</taxon>
        <taxon>Glomeromycetes</taxon>
        <taxon>Glomerales</taxon>
        <taxon>Glomeraceae</taxon>
        <taxon>Funneliformis</taxon>
    </lineage>
</organism>
<dbReference type="InterPro" id="IPR036188">
    <property type="entry name" value="FAD/NAD-bd_sf"/>
</dbReference>
<evidence type="ECO:0000256" key="2">
    <source>
        <dbReference type="ARBA" id="ARBA00022630"/>
    </source>
</evidence>
<dbReference type="Proteomes" id="UP001153678">
    <property type="component" value="Unassembled WGS sequence"/>
</dbReference>
<evidence type="ECO:0000313" key="5">
    <source>
        <dbReference type="EMBL" id="CAI2195348.1"/>
    </source>
</evidence>
<proteinExistence type="inferred from homology"/>
<protein>
    <submittedName>
        <fullName evidence="5">2231_t:CDS:1</fullName>
    </submittedName>
</protein>
<sequence>MLYDLIIIGAGPAGLAAAIYAKRALLKTLILEKDLAGGKLNKTAEVENYPGFTKISGSGLAEEMAKHVHEEITQLTKNSQEIFVAKTKNAVYFGKAVIIASGTVENKLKVPGEEEFTNYGVSYCAICDGFLFRGQTVAVVGGGYSACEAALYLSNLAKKVYLIHRRAEFRVDQEIEQQIRQSPQIQLILNTAISEISGEAEKQKRLTCLILKNLKEAQEKKIEVSALFPCIGLLPYTNFLHNLRVCDEKNYILVNEKCATEVSGLFAVGDVIRPERIRQIVTATADGAIAAQAVTEYLRKFDKKQEFTVY</sequence>
<evidence type="ECO:0000256" key="3">
    <source>
        <dbReference type="ARBA" id="ARBA00023002"/>
    </source>
</evidence>
<keyword evidence="6" id="KW-1185">Reference proteome</keyword>